<sequence>MDFSTLNDDQLLQLLKLAMAEALKRGGAVRVAAEQEVVSAQEKAEIEREVAEKLRLEKEARERERIKQAAETRFRQEENQKKAAATSSKWSKKSAIAWALKEWGYEGKFELNIWSNGADRRVYFQQDCQGTWKWCLYLTGNRYHPPMELEGEGVDCWFDDRQKELKAFLSLIAKQWQGDLKTSNEVGDVTPDFATLNSYRKVLNLKETANV</sequence>
<name>A0A0D8ZMP9_9CYAN</name>
<dbReference type="Proteomes" id="UP000032452">
    <property type="component" value="Unassembled WGS sequence"/>
</dbReference>
<comment type="caution">
    <text evidence="2">The sequence shown here is derived from an EMBL/GenBank/DDBJ whole genome shotgun (WGS) entry which is preliminary data.</text>
</comment>
<protein>
    <submittedName>
        <fullName evidence="2">Uncharacterized protein</fullName>
    </submittedName>
</protein>
<dbReference type="OrthoDB" id="3152898at2"/>
<accession>A0A0D8ZMP9</accession>
<evidence type="ECO:0000313" key="3">
    <source>
        <dbReference type="Proteomes" id="UP000032452"/>
    </source>
</evidence>
<keyword evidence="1" id="KW-0175">Coiled coil</keyword>
<keyword evidence="3" id="KW-1185">Reference proteome</keyword>
<evidence type="ECO:0000313" key="2">
    <source>
        <dbReference type="EMBL" id="KJH69627.1"/>
    </source>
</evidence>
<organism evidence="2 3">
    <name type="scientific">Aliterella atlantica CENA595</name>
    <dbReference type="NCBI Taxonomy" id="1618023"/>
    <lineage>
        <taxon>Bacteria</taxon>
        <taxon>Bacillati</taxon>
        <taxon>Cyanobacteriota</taxon>
        <taxon>Cyanophyceae</taxon>
        <taxon>Chroococcidiopsidales</taxon>
        <taxon>Aliterellaceae</taxon>
        <taxon>Aliterella</taxon>
    </lineage>
</organism>
<feature type="coiled-coil region" evidence="1">
    <location>
        <begin position="37"/>
        <end position="80"/>
    </location>
</feature>
<reference evidence="2 3" key="1">
    <citation type="submission" date="2015-02" db="EMBL/GenBank/DDBJ databases">
        <title>Draft genome of a novel marine cyanobacterium (Chroococcales) isolated from South Atlantic Ocean.</title>
        <authorList>
            <person name="Rigonato J."/>
            <person name="Alvarenga D.O."/>
            <person name="Branco L.H."/>
            <person name="Varani A.M."/>
            <person name="Brandini F.P."/>
            <person name="Fiore M.F."/>
        </authorList>
    </citation>
    <scope>NUCLEOTIDE SEQUENCE [LARGE SCALE GENOMIC DNA]</scope>
    <source>
        <strain evidence="2 3">CENA595</strain>
    </source>
</reference>
<dbReference type="AlphaFoldDB" id="A0A0D8ZMP9"/>
<proteinExistence type="predicted"/>
<dbReference type="STRING" id="1618023.UH38_22610"/>
<gene>
    <name evidence="2" type="ORF">UH38_22610</name>
</gene>
<dbReference type="RefSeq" id="WP_045056972.1">
    <property type="nucleotide sequence ID" value="NZ_CAWMDP010000036.1"/>
</dbReference>
<dbReference type="EMBL" id="JYON01000037">
    <property type="protein sequence ID" value="KJH69627.1"/>
    <property type="molecule type" value="Genomic_DNA"/>
</dbReference>
<evidence type="ECO:0000256" key="1">
    <source>
        <dbReference type="SAM" id="Coils"/>
    </source>
</evidence>